<dbReference type="RefSeq" id="WP_103238853.1">
    <property type="nucleotide sequence ID" value="NZ_JANJZD010000006.1"/>
</dbReference>
<protein>
    <submittedName>
        <fullName evidence="3">YqaJ-like viral recombinase domain protein</fullName>
    </submittedName>
</protein>
<evidence type="ECO:0000313" key="4">
    <source>
        <dbReference type="Proteomes" id="UP000236311"/>
    </source>
</evidence>
<dbReference type="PANTHER" id="PTHR46609:SF6">
    <property type="entry name" value="EXONUCLEASE, PHAGE-TYPE_RECB, C-TERMINAL DOMAIN-CONTAINING PROTEIN-RELATED"/>
    <property type="match status" value="1"/>
</dbReference>
<dbReference type="InterPro" id="IPR011604">
    <property type="entry name" value="PDDEXK-like_dom_sf"/>
</dbReference>
<dbReference type="PANTHER" id="PTHR46609">
    <property type="entry name" value="EXONUCLEASE, PHAGE-TYPE/RECB, C-TERMINAL DOMAIN-CONTAINING PROTEIN"/>
    <property type="match status" value="1"/>
</dbReference>
<dbReference type="AlphaFoldDB" id="A0A2K4ZE99"/>
<dbReference type="SUPFAM" id="SSF52980">
    <property type="entry name" value="Restriction endonuclease-like"/>
    <property type="match status" value="1"/>
</dbReference>
<dbReference type="InterPro" id="IPR019080">
    <property type="entry name" value="YqaJ_viral_recombinase"/>
</dbReference>
<dbReference type="Pfam" id="PF09588">
    <property type="entry name" value="YqaJ"/>
    <property type="match status" value="1"/>
</dbReference>
<dbReference type="EMBL" id="OFSM01000006">
    <property type="protein sequence ID" value="SOY28780.1"/>
    <property type="molecule type" value="Genomic_DNA"/>
</dbReference>
<keyword evidence="1" id="KW-0378">Hydrolase</keyword>
<reference evidence="3 4" key="1">
    <citation type="submission" date="2018-01" db="EMBL/GenBank/DDBJ databases">
        <authorList>
            <person name="Gaut B.S."/>
            <person name="Morton B.R."/>
            <person name="Clegg M.T."/>
            <person name="Duvall M.R."/>
        </authorList>
    </citation>
    <scope>NUCLEOTIDE SEQUENCE [LARGE SCALE GENOMIC DNA]</scope>
    <source>
        <strain evidence="3">GP69</strain>
    </source>
</reference>
<sequence length="309" mass="35646">MFEKIPLSGVSNIEWLRLRKSGIGGSDAGAICGVNPYSSAMKVFRDKTSEEVEELDNEAVRIGHDLEDYVAQRFMEATGLKVRKSNFMYRSSEHPFMIADVDRLVVGEDAGLECKTASIYNADKWEDGNIPLHYVMQCCHYMAVTGRRTWYIAAVILGKEFTYRKLEWDDNLIGRLIELEENFWSDHVVPRVIPSPDGSKACDEVLEQYFHTARKESRIELVGFDEKLRRREEILGFISELQEEQKQIEQEVKLFMGDNESASSQCYRVSWGNVDSTRLDTKRIKAERPEIYSDYAKVSHSRRFEVRAA</sequence>
<evidence type="ECO:0000256" key="1">
    <source>
        <dbReference type="ARBA" id="ARBA00022801"/>
    </source>
</evidence>
<accession>A0A2K4ZE99</accession>
<dbReference type="InterPro" id="IPR017482">
    <property type="entry name" value="Lambda-type_endonuclease"/>
</dbReference>
<dbReference type="InterPro" id="IPR051703">
    <property type="entry name" value="NF-kappa-B_Signaling_Reg"/>
</dbReference>
<evidence type="ECO:0000259" key="2">
    <source>
        <dbReference type="Pfam" id="PF09588"/>
    </source>
</evidence>
<dbReference type="InterPro" id="IPR011335">
    <property type="entry name" value="Restrct_endonuc-II-like"/>
</dbReference>
<dbReference type="Proteomes" id="UP000236311">
    <property type="component" value="Unassembled WGS sequence"/>
</dbReference>
<dbReference type="NCBIfam" id="TIGR03033">
    <property type="entry name" value="phage_rel_nuc"/>
    <property type="match status" value="1"/>
</dbReference>
<proteinExistence type="predicted"/>
<evidence type="ECO:0000313" key="3">
    <source>
        <dbReference type="EMBL" id="SOY28780.1"/>
    </source>
</evidence>
<gene>
    <name evidence="3" type="ORF">AMURIS_01491</name>
</gene>
<name>A0A2K4ZE99_9FIRM</name>
<organism evidence="3 4">
    <name type="scientific">Acetatifactor muris</name>
    <dbReference type="NCBI Taxonomy" id="879566"/>
    <lineage>
        <taxon>Bacteria</taxon>
        <taxon>Bacillati</taxon>
        <taxon>Bacillota</taxon>
        <taxon>Clostridia</taxon>
        <taxon>Lachnospirales</taxon>
        <taxon>Lachnospiraceae</taxon>
        <taxon>Acetatifactor</taxon>
    </lineage>
</organism>
<feature type="domain" description="YqaJ viral recombinase" evidence="2">
    <location>
        <begin position="14"/>
        <end position="147"/>
    </location>
</feature>
<dbReference type="OrthoDB" id="46225at2"/>
<keyword evidence="4" id="KW-1185">Reference proteome</keyword>
<dbReference type="Gene3D" id="3.90.320.10">
    <property type="match status" value="1"/>
</dbReference>
<dbReference type="GO" id="GO:0016787">
    <property type="term" value="F:hydrolase activity"/>
    <property type="evidence" value="ECO:0007669"/>
    <property type="project" value="UniProtKB-KW"/>
</dbReference>